<reference evidence="3" key="4">
    <citation type="submission" date="2025-05" db="UniProtKB">
        <authorList>
            <consortium name="EnsemblFungi"/>
        </authorList>
    </citation>
    <scope>IDENTIFICATION</scope>
    <source>
        <strain evidence="3">isolate 1-1 / race 1 (BBBD)</strain>
    </source>
</reference>
<dbReference type="EnsemblFungi" id="PTTG_11277-t43_1">
    <property type="protein sequence ID" value="PTTG_11277-t43_1-p1"/>
    <property type="gene ID" value="PTTG_11277"/>
</dbReference>
<reference evidence="3 4" key="3">
    <citation type="journal article" date="2017" name="G3 (Bethesda)">
        <title>Comparative analysis highlights variable genome content of wheat rusts and divergence of the mating loci.</title>
        <authorList>
            <person name="Cuomo C.A."/>
            <person name="Bakkeren G."/>
            <person name="Khalil H.B."/>
            <person name="Panwar V."/>
            <person name="Joly D."/>
            <person name="Linning R."/>
            <person name="Sakthikumar S."/>
            <person name="Song X."/>
            <person name="Adiconis X."/>
            <person name="Fan L."/>
            <person name="Goldberg J.M."/>
            <person name="Levin J.Z."/>
            <person name="Young S."/>
            <person name="Zeng Q."/>
            <person name="Anikster Y."/>
            <person name="Bruce M."/>
            <person name="Wang M."/>
            <person name="Yin C."/>
            <person name="McCallum B."/>
            <person name="Szabo L.J."/>
            <person name="Hulbert S."/>
            <person name="Chen X."/>
            <person name="Fellers J.P."/>
        </authorList>
    </citation>
    <scope>NUCLEOTIDE SEQUENCE</scope>
    <source>
        <strain evidence="3">isolate 1-1 / race 1 (BBBD)</strain>
        <strain evidence="4">Isolate 1-1 / race 1 (BBBD)</strain>
    </source>
</reference>
<organism evidence="3 4">
    <name type="scientific">Puccinia triticina (isolate 1-1 / race 1 (BBBD))</name>
    <name type="common">Brown leaf rust fungus</name>
    <dbReference type="NCBI Taxonomy" id="630390"/>
    <lineage>
        <taxon>Eukaryota</taxon>
        <taxon>Fungi</taxon>
        <taxon>Dikarya</taxon>
        <taxon>Basidiomycota</taxon>
        <taxon>Pucciniomycotina</taxon>
        <taxon>Pucciniomycetes</taxon>
        <taxon>Pucciniales</taxon>
        <taxon>Pucciniaceae</taxon>
        <taxon>Puccinia</taxon>
    </lineage>
</organism>
<feature type="transmembrane region" description="Helical" evidence="1">
    <location>
        <begin position="53"/>
        <end position="73"/>
    </location>
</feature>
<feature type="transmembrane region" description="Helical" evidence="1">
    <location>
        <begin position="108"/>
        <end position="131"/>
    </location>
</feature>
<dbReference type="EMBL" id="ADAS02013817">
    <property type="protein sequence ID" value="OAV84703.1"/>
    <property type="molecule type" value="Genomic_DNA"/>
</dbReference>
<dbReference type="VEuPathDB" id="FungiDB:PTTG_11277"/>
<feature type="transmembrane region" description="Helical" evidence="1">
    <location>
        <begin position="21"/>
        <end position="41"/>
    </location>
</feature>
<proteinExistence type="predicted"/>
<dbReference type="AlphaFoldDB" id="A0A0C4FDH2"/>
<evidence type="ECO:0000313" key="4">
    <source>
        <dbReference type="Proteomes" id="UP000005240"/>
    </source>
</evidence>
<sequence>RWRDEMTTTVRKLSLKQILYNYRHTLIPALVFTIELTVWAILNLKGLGDKGWVYWRVFLLINVFLVFFSGYTFEKDDDLPLMFGSVIPWIVMLILGSVYGFIQMNLNFLTLDLFFGGVAASTFLQALFTVVNRIDS</sequence>
<keyword evidence="1" id="KW-1133">Transmembrane helix</keyword>
<keyword evidence="1" id="KW-0472">Membrane</keyword>
<accession>A0A0C4FDH2</accession>
<evidence type="ECO:0000313" key="3">
    <source>
        <dbReference type="EnsemblFungi" id="PTTG_11277-t43_1-p1"/>
    </source>
</evidence>
<evidence type="ECO:0000313" key="2">
    <source>
        <dbReference type="EMBL" id="OAV84703.1"/>
    </source>
</evidence>
<keyword evidence="4" id="KW-1185">Reference proteome</keyword>
<feature type="transmembrane region" description="Helical" evidence="1">
    <location>
        <begin position="80"/>
        <end position="102"/>
    </location>
</feature>
<reference evidence="2" key="2">
    <citation type="submission" date="2016-05" db="EMBL/GenBank/DDBJ databases">
        <title>Comparative analysis highlights variable genome content of wheat rusts and divergence of the mating loci.</title>
        <authorList>
            <person name="Cuomo C.A."/>
            <person name="Bakkeren G."/>
            <person name="Szabo L."/>
            <person name="Khalil H."/>
            <person name="Joly D."/>
            <person name="Goldberg J."/>
            <person name="Young S."/>
            <person name="Zeng Q."/>
            <person name="Fellers J."/>
        </authorList>
    </citation>
    <scope>NUCLEOTIDE SEQUENCE [LARGE SCALE GENOMIC DNA]</scope>
    <source>
        <strain evidence="2">1-1 BBBD Race 1</strain>
    </source>
</reference>
<protein>
    <submittedName>
        <fullName evidence="2 3">Uncharacterized protein</fullName>
    </submittedName>
</protein>
<keyword evidence="1" id="KW-0812">Transmembrane</keyword>
<evidence type="ECO:0000256" key="1">
    <source>
        <dbReference type="SAM" id="Phobius"/>
    </source>
</evidence>
<gene>
    <name evidence="2" type="ORF">PTTG_11277</name>
</gene>
<name>A0A0C4FDH2_PUCT1</name>
<reference evidence="2" key="1">
    <citation type="submission" date="2009-11" db="EMBL/GenBank/DDBJ databases">
        <authorList>
            <consortium name="The Broad Institute Genome Sequencing Platform"/>
            <person name="Ward D."/>
            <person name="Feldgarden M."/>
            <person name="Earl A."/>
            <person name="Young S.K."/>
            <person name="Zeng Q."/>
            <person name="Koehrsen M."/>
            <person name="Alvarado L."/>
            <person name="Berlin A."/>
            <person name="Bochicchio J."/>
            <person name="Borenstein D."/>
            <person name="Chapman S.B."/>
            <person name="Chen Z."/>
            <person name="Engels R."/>
            <person name="Freedman E."/>
            <person name="Gellesch M."/>
            <person name="Goldberg J."/>
            <person name="Griggs A."/>
            <person name="Gujja S."/>
            <person name="Heilman E."/>
            <person name="Heiman D."/>
            <person name="Hepburn T."/>
            <person name="Howarth C."/>
            <person name="Jen D."/>
            <person name="Larson L."/>
            <person name="Lewis B."/>
            <person name="Mehta T."/>
            <person name="Park D."/>
            <person name="Pearson M."/>
            <person name="Roberts A."/>
            <person name="Saif S."/>
            <person name="Shea T."/>
            <person name="Shenoy N."/>
            <person name="Sisk P."/>
            <person name="Stolte C."/>
            <person name="Sykes S."/>
            <person name="Thomson T."/>
            <person name="Walk T."/>
            <person name="White J."/>
            <person name="Yandava C."/>
            <person name="Izard J."/>
            <person name="Baranova O.V."/>
            <person name="Blanton J.M."/>
            <person name="Tanner A.C."/>
            <person name="Dewhirst F.E."/>
            <person name="Haas B."/>
            <person name="Nusbaum C."/>
            <person name="Birren B."/>
        </authorList>
    </citation>
    <scope>NUCLEOTIDE SEQUENCE [LARGE SCALE GENOMIC DNA]</scope>
    <source>
        <strain evidence="2">1-1 BBBD Race 1</strain>
    </source>
</reference>
<dbReference type="Proteomes" id="UP000005240">
    <property type="component" value="Unassembled WGS sequence"/>
</dbReference>